<reference evidence="5 6" key="1">
    <citation type="submission" date="2020-08" db="EMBL/GenBank/DDBJ databases">
        <title>Genomic Encyclopedia of Type Strains, Phase IV (KMG-IV): sequencing the most valuable type-strain genomes for metagenomic binning, comparative biology and taxonomic classification.</title>
        <authorList>
            <person name="Goeker M."/>
        </authorList>
    </citation>
    <scope>NUCLEOTIDE SEQUENCE [LARGE SCALE GENOMIC DNA]</scope>
    <source>
        <strain evidence="5 6">DSM 45615</strain>
    </source>
</reference>
<evidence type="ECO:0000313" key="5">
    <source>
        <dbReference type="EMBL" id="MBB5131400.1"/>
    </source>
</evidence>
<dbReference type="GO" id="GO:0016491">
    <property type="term" value="F:oxidoreductase activity"/>
    <property type="evidence" value="ECO:0007669"/>
    <property type="project" value="UniProtKB-KW"/>
</dbReference>
<proteinExistence type="inferred from homology"/>
<dbReference type="Proteomes" id="UP000578449">
    <property type="component" value="Unassembled WGS sequence"/>
</dbReference>
<keyword evidence="3" id="KW-0560">Oxidoreductase</keyword>
<dbReference type="PRINTS" id="PR00081">
    <property type="entry name" value="GDHRDH"/>
</dbReference>
<evidence type="ECO:0000256" key="2">
    <source>
        <dbReference type="ARBA" id="ARBA00022857"/>
    </source>
</evidence>
<keyword evidence="2" id="KW-0521">NADP</keyword>
<dbReference type="RefSeq" id="WP_185048236.1">
    <property type="nucleotide sequence ID" value="NZ_BAABIX010000076.1"/>
</dbReference>
<dbReference type="AlphaFoldDB" id="A0A840P1R0"/>
<name>A0A840P1R0_9ACTN</name>
<dbReference type="InterPro" id="IPR002347">
    <property type="entry name" value="SDR_fam"/>
</dbReference>
<protein>
    <submittedName>
        <fullName evidence="5">NAD(P)-dependent dehydrogenase (Short-subunit alcohol dehydrogenase family)</fullName>
    </submittedName>
</protein>
<evidence type="ECO:0000256" key="1">
    <source>
        <dbReference type="ARBA" id="ARBA00006484"/>
    </source>
</evidence>
<sequence length="293" mass="31493">MSTNDGITDFEGRVAFVTGGARGIGLGIVRALLRRGANVAIADISAGALERARDRLGASPARLRCYQLDVTDRERYARVAAEVHRDLGEVTLLFNNAGIIDSVSPSKLSYEMWGHVMGVNLDGVYNGIQTFVPGMLASPRRCHVVNTSSEAGLVEAGSGFLYHASKYAVIGMSESLRRELAHFDVGVSVLFPGPVATDIVENTRSLRPDTAPPHSERVTRILDSAHKLLNDQGASPDGVGELVLGAVETNAAYIATRNELGEYLRRRNDELTAAMRHAESFLASFDATAEQAV</sequence>
<dbReference type="InterPro" id="IPR036291">
    <property type="entry name" value="NAD(P)-bd_dom_sf"/>
</dbReference>
<evidence type="ECO:0000256" key="3">
    <source>
        <dbReference type="ARBA" id="ARBA00023002"/>
    </source>
</evidence>
<dbReference type="EMBL" id="JACHGN010000002">
    <property type="protein sequence ID" value="MBB5131400.1"/>
    <property type="molecule type" value="Genomic_DNA"/>
</dbReference>
<dbReference type="Gene3D" id="3.40.50.720">
    <property type="entry name" value="NAD(P)-binding Rossmann-like Domain"/>
    <property type="match status" value="1"/>
</dbReference>
<evidence type="ECO:0000256" key="4">
    <source>
        <dbReference type="RuleBase" id="RU000363"/>
    </source>
</evidence>
<keyword evidence="6" id="KW-1185">Reference proteome</keyword>
<organism evidence="5 6">
    <name type="scientific">Thermocatellispora tengchongensis</name>
    <dbReference type="NCBI Taxonomy" id="1073253"/>
    <lineage>
        <taxon>Bacteria</taxon>
        <taxon>Bacillati</taxon>
        <taxon>Actinomycetota</taxon>
        <taxon>Actinomycetes</taxon>
        <taxon>Streptosporangiales</taxon>
        <taxon>Streptosporangiaceae</taxon>
        <taxon>Thermocatellispora</taxon>
    </lineage>
</organism>
<accession>A0A840P1R0</accession>
<gene>
    <name evidence="5" type="ORF">HNP84_001106</name>
</gene>
<dbReference type="Pfam" id="PF00106">
    <property type="entry name" value="adh_short"/>
    <property type="match status" value="1"/>
</dbReference>
<dbReference type="PANTHER" id="PTHR43391">
    <property type="entry name" value="RETINOL DEHYDROGENASE-RELATED"/>
    <property type="match status" value="1"/>
</dbReference>
<comment type="caution">
    <text evidence="5">The sequence shown here is derived from an EMBL/GenBank/DDBJ whole genome shotgun (WGS) entry which is preliminary data.</text>
</comment>
<dbReference type="PRINTS" id="PR00080">
    <property type="entry name" value="SDRFAMILY"/>
</dbReference>
<comment type="similarity">
    <text evidence="1 4">Belongs to the short-chain dehydrogenases/reductases (SDR) family.</text>
</comment>
<dbReference type="CDD" id="cd05233">
    <property type="entry name" value="SDR_c"/>
    <property type="match status" value="1"/>
</dbReference>
<dbReference type="PANTHER" id="PTHR43391:SF14">
    <property type="entry name" value="DEHYDROGENASE_REDUCTASE SDR FAMILY PROTEIN 7-LIKE"/>
    <property type="match status" value="1"/>
</dbReference>
<dbReference type="SUPFAM" id="SSF51735">
    <property type="entry name" value="NAD(P)-binding Rossmann-fold domains"/>
    <property type="match status" value="1"/>
</dbReference>
<evidence type="ECO:0000313" key="6">
    <source>
        <dbReference type="Proteomes" id="UP000578449"/>
    </source>
</evidence>